<evidence type="ECO:0000259" key="2">
    <source>
        <dbReference type="Pfam" id="PF03732"/>
    </source>
</evidence>
<feature type="region of interest" description="Disordered" evidence="1">
    <location>
        <begin position="57"/>
        <end position="86"/>
    </location>
</feature>
<keyword evidence="4" id="KW-1185">Reference proteome</keyword>
<dbReference type="PANTHER" id="PTHR33223:SF10">
    <property type="entry name" value="AMINOTRANSFERASE-LIKE PLANT MOBILE DOMAIN-CONTAINING PROTEIN"/>
    <property type="match status" value="1"/>
</dbReference>
<sequence length="636" mass="73626">MAIDSSEDRVLGFAETHRQGPSTTTPPINRVLNFDDDLEEGPMPTPEEQKAMILKWREETAAKGGKQKEKERLEAEAQARAKKREEDLAKLEAIKRRRAELDAEEKALQGAVETGEQLLVQTSYRREKRVHNDEDGSSDSESHPRRIRSRVVVRSDTDEEGDPRMKDRLSRMEKAMFGDRRISHEPVVSEEIEQYRPPPGRQFPKMNEFNGKGDPEDHCEKYESLITGMGHCDVMLCKMFKTYLKGPATMWYRSMKPRSICSYDQLKRKFLRHYSHLCRREKDTEALIHCRQRPNEELGDYLARFKEEAGVVTNLDKVKAAGFLSAGLDPIKGKKLRSSLYDIPPKSLNDIYLRGESIRRKMESIEGFKEAKREDRGKKGYDRYDAGRRFDDRRDEAKGRDKAAERRRDRDGTTFTPLNAPISKILHEIKGKPGFVRPARMKMPDYKKNGNKYCDYHQDKGHNTDECYHLKKLIEKMIKEGELNKFFKDLRDKLAPKEDKRKEPEEVERYSGEVKTIFGGSTLGRDSKTAKKRYAKQVYNLYQFQSAKQAMPIMFTEDDYEDVIWPHEDPLLINPVIGQNKIWKALIDGGSSVNILYHRTYSKMNLGGEQLEPYHEAPLYGFGNQPVPIEGTITLC</sequence>
<accession>A0AAD8M5H5</accession>
<comment type="caution">
    <text evidence="3">The sequence shown here is derived from an EMBL/GenBank/DDBJ whole genome shotgun (WGS) entry which is preliminary data.</text>
</comment>
<evidence type="ECO:0000256" key="1">
    <source>
        <dbReference type="SAM" id="MobiDB-lite"/>
    </source>
</evidence>
<feature type="region of interest" description="Disordered" evidence="1">
    <location>
        <begin position="392"/>
        <end position="418"/>
    </location>
</feature>
<proteinExistence type="predicted"/>
<dbReference type="Proteomes" id="UP001237642">
    <property type="component" value="Unassembled WGS sequence"/>
</dbReference>
<feature type="compositionally biased region" description="Basic and acidic residues" evidence="1">
    <location>
        <begin position="392"/>
        <end position="412"/>
    </location>
</feature>
<gene>
    <name evidence="3" type="ORF">POM88_044612</name>
</gene>
<reference evidence="3" key="1">
    <citation type="submission" date="2023-02" db="EMBL/GenBank/DDBJ databases">
        <title>Genome of toxic invasive species Heracleum sosnowskyi carries increased number of genes despite the absence of recent whole-genome duplications.</title>
        <authorList>
            <person name="Schelkunov M."/>
            <person name="Shtratnikova V."/>
            <person name="Makarenko M."/>
            <person name="Klepikova A."/>
            <person name="Omelchenko D."/>
            <person name="Novikova G."/>
            <person name="Obukhova E."/>
            <person name="Bogdanov V."/>
            <person name="Penin A."/>
            <person name="Logacheva M."/>
        </authorList>
    </citation>
    <scope>NUCLEOTIDE SEQUENCE</scope>
    <source>
        <strain evidence="3">Hsosn_3</strain>
        <tissue evidence="3">Leaf</tissue>
    </source>
</reference>
<dbReference type="AlphaFoldDB" id="A0AAD8M5H5"/>
<evidence type="ECO:0000313" key="3">
    <source>
        <dbReference type="EMBL" id="KAK1360138.1"/>
    </source>
</evidence>
<feature type="region of interest" description="Disordered" evidence="1">
    <location>
        <begin position="119"/>
        <end position="165"/>
    </location>
</feature>
<organism evidence="3 4">
    <name type="scientific">Heracleum sosnowskyi</name>
    <dbReference type="NCBI Taxonomy" id="360622"/>
    <lineage>
        <taxon>Eukaryota</taxon>
        <taxon>Viridiplantae</taxon>
        <taxon>Streptophyta</taxon>
        <taxon>Embryophyta</taxon>
        <taxon>Tracheophyta</taxon>
        <taxon>Spermatophyta</taxon>
        <taxon>Magnoliopsida</taxon>
        <taxon>eudicotyledons</taxon>
        <taxon>Gunneridae</taxon>
        <taxon>Pentapetalae</taxon>
        <taxon>asterids</taxon>
        <taxon>campanulids</taxon>
        <taxon>Apiales</taxon>
        <taxon>Apiaceae</taxon>
        <taxon>Apioideae</taxon>
        <taxon>apioid superclade</taxon>
        <taxon>Tordylieae</taxon>
        <taxon>Tordyliinae</taxon>
        <taxon>Heracleum</taxon>
    </lineage>
</organism>
<dbReference type="PANTHER" id="PTHR33223">
    <property type="entry name" value="CCHC-TYPE DOMAIN-CONTAINING PROTEIN"/>
    <property type="match status" value="1"/>
</dbReference>
<feature type="compositionally biased region" description="Basic and acidic residues" evidence="1">
    <location>
        <begin position="1"/>
        <end position="18"/>
    </location>
</feature>
<evidence type="ECO:0000313" key="4">
    <source>
        <dbReference type="Proteomes" id="UP001237642"/>
    </source>
</evidence>
<protein>
    <recommendedName>
        <fullName evidence="2">Retrotransposon gag domain-containing protein</fullName>
    </recommendedName>
</protein>
<reference evidence="3" key="2">
    <citation type="submission" date="2023-05" db="EMBL/GenBank/DDBJ databases">
        <authorList>
            <person name="Schelkunov M.I."/>
        </authorList>
    </citation>
    <scope>NUCLEOTIDE SEQUENCE</scope>
    <source>
        <strain evidence="3">Hsosn_3</strain>
        <tissue evidence="3">Leaf</tissue>
    </source>
</reference>
<feature type="domain" description="Retrotransposon gag" evidence="2">
    <location>
        <begin position="238"/>
        <end position="328"/>
    </location>
</feature>
<dbReference type="EMBL" id="JAUIZM010000010">
    <property type="protein sequence ID" value="KAK1360138.1"/>
    <property type="molecule type" value="Genomic_DNA"/>
</dbReference>
<feature type="region of interest" description="Disordered" evidence="1">
    <location>
        <begin position="1"/>
        <end position="31"/>
    </location>
</feature>
<dbReference type="Pfam" id="PF03732">
    <property type="entry name" value="Retrotrans_gag"/>
    <property type="match status" value="1"/>
</dbReference>
<name>A0AAD8M5H5_9APIA</name>
<feature type="compositionally biased region" description="Basic and acidic residues" evidence="1">
    <location>
        <begin position="130"/>
        <end position="144"/>
    </location>
</feature>
<dbReference type="InterPro" id="IPR005162">
    <property type="entry name" value="Retrotrans_gag_dom"/>
</dbReference>